<reference evidence="2 3" key="1">
    <citation type="journal article" date="2009" name="PLoS Genet.">
        <title>Genomic analysis of the basal lineage fungus Rhizopus oryzae reveals a whole-genome duplication.</title>
        <authorList>
            <person name="Ma L.-J."/>
            <person name="Ibrahim A.S."/>
            <person name="Skory C."/>
            <person name="Grabherr M.G."/>
            <person name="Burger G."/>
            <person name="Butler M."/>
            <person name="Elias M."/>
            <person name="Idnurm A."/>
            <person name="Lang B.F."/>
            <person name="Sone T."/>
            <person name="Abe A."/>
            <person name="Calvo S.E."/>
            <person name="Corrochano L.M."/>
            <person name="Engels R."/>
            <person name="Fu J."/>
            <person name="Hansberg W."/>
            <person name="Kim J.-M."/>
            <person name="Kodira C.D."/>
            <person name="Koehrsen M.J."/>
            <person name="Liu B."/>
            <person name="Miranda-Saavedra D."/>
            <person name="O'Leary S."/>
            <person name="Ortiz-Castellanos L."/>
            <person name="Poulter R."/>
            <person name="Rodriguez-Romero J."/>
            <person name="Ruiz-Herrera J."/>
            <person name="Shen Y.-Q."/>
            <person name="Zeng Q."/>
            <person name="Galagan J."/>
            <person name="Birren B.W."/>
            <person name="Cuomo C.A."/>
            <person name="Wickes B.L."/>
        </authorList>
    </citation>
    <scope>NUCLEOTIDE SEQUENCE [LARGE SCALE GENOMIC DNA]</scope>
    <source>
        <strain evidence="3">RA 99-880 / ATCC MYA-4621 / FGSC 9543 / NRRL 43880</strain>
    </source>
</reference>
<dbReference type="EMBL" id="CH476746">
    <property type="protein sequence ID" value="EIE90369.1"/>
    <property type="molecule type" value="Genomic_DNA"/>
</dbReference>
<organism evidence="2 3">
    <name type="scientific">Rhizopus delemar (strain RA 99-880 / ATCC MYA-4621 / FGSC 9543 / NRRL 43880)</name>
    <name type="common">Mucormycosis agent</name>
    <name type="synonym">Rhizopus arrhizus var. delemar</name>
    <dbReference type="NCBI Taxonomy" id="246409"/>
    <lineage>
        <taxon>Eukaryota</taxon>
        <taxon>Fungi</taxon>
        <taxon>Fungi incertae sedis</taxon>
        <taxon>Mucoromycota</taxon>
        <taxon>Mucoromycotina</taxon>
        <taxon>Mucoromycetes</taxon>
        <taxon>Mucorales</taxon>
        <taxon>Mucorineae</taxon>
        <taxon>Rhizopodaceae</taxon>
        <taxon>Rhizopus</taxon>
    </lineage>
</organism>
<dbReference type="Proteomes" id="UP000009138">
    <property type="component" value="Unassembled WGS sequence"/>
</dbReference>
<keyword evidence="3" id="KW-1185">Reference proteome</keyword>
<protein>
    <submittedName>
        <fullName evidence="2">Uncharacterized protein</fullName>
    </submittedName>
</protein>
<evidence type="ECO:0000256" key="1">
    <source>
        <dbReference type="SAM" id="Phobius"/>
    </source>
</evidence>
<sequence length="80" mass="9070">MATHGVFRYNTVTGNPRSRSVHNNAACIAMQCFKTINIKTVGLILSLLTMVVAIPLSKEKRNFLCWDEHGDLDNYPDCWE</sequence>
<name>I1CPI9_RHIO9</name>
<dbReference type="GeneID" id="93622045"/>
<keyword evidence="1" id="KW-0812">Transmembrane</keyword>
<keyword evidence="1" id="KW-0472">Membrane</keyword>
<accession>I1CPI9</accession>
<dbReference type="InParanoid" id="I1CPI9"/>
<gene>
    <name evidence="2" type="ORF">RO3G_15080</name>
</gene>
<proteinExistence type="predicted"/>
<feature type="transmembrane region" description="Helical" evidence="1">
    <location>
        <begin position="38"/>
        <end position="56"/>
    </location>
</feature>
<keyword evidence="1" id="KW-1133">Transmembrane helix</keyword>
<dbReference type="AlphaFoldDB" id="I1CPI9"/>
<evidence type="ECO:0000313" key="3">
    <source>
        <dbReference type="Proteomes" id="UP000009138"/>
    </source>
</evidence>
<evidence type="ECO:0000313" key="2">
    <source>
        <dbReference type="EMBL" id="EIE90369.1"/>
    </source>
</evidence>
<dbReference type="RefSeq" id="XP_067525765.1">
    <property type="nucleotide sequence ID" value="XM_067669664.1"/>
</dbReference>
<dbReference type="VEuPathDB" id="FungiDB:RO3G_15080"/>